<dbReference type="Proteomes" id="UP000824881">
    <property type="component" value="Unassembled WGS sequence"/>
</dbReference>
<evidence type="ECO:0000313" key="1">
    <source>
        <dbReference type="EMBL" id="KAG9220686.1"/>
    </source>
</evidence>
<proteinExistence type="predicted"/>
<organism evidence="1 2">
    <name type="scientific">Pleurotus cornucopiae</name>
    <name type="common">Cornucopia mushroom</name>
    <dbReference type="NCBI Taxonomy" id="5321"/>
    <lineage>
        <taxon>Eukaryota</taxon>
        <taxon>Fungi</taxon>
        <taxon>Dikarya</taxon>
        <taxon>Basidiomycota</taxon>
        <taxon>Agaricomycotina</taxon>
        <taxon>Agaricomycetes</taxon>
        <taxon>Agaricomycetidae</taxon>
        <taxon>Agaricales</taxon>
        <taxon>Pleurotineae</taxon>
        <taxon>Pleurotaceae</taxon>
        <taxon>Pleurotus</taxon>
    </lineage>
</organism>
<keyword evidence="2" id="KW-1185">Reference proteome</keyword>
<evidence type="ECO:0000313" key="2">
    <source>
        <dbReference type="Proteomes" id="UP000824881"/>
    </source>
</evidence>
<dbReference type="EMBL" id="WQMT02000007">
    <property type="protein sequence ID" value="KAG9220686.1"/>
    <property type="molecule type" value="Genomic_DNA"/>
</dbReference>
<gene>
    <name evidence="1" type="ORF">CCMSSC00406_0003785</name>
</gene>
<protein>
    <submittedName>
        <fullName evidence="1">Uncharacterized protein</fullName>
    </submittedName>
</protein>
<comment type="caution">
    <text evidence="1">The sequence shown here is derived from an EMBL/GenBank/DDBJ whole genome shotgun (WGS) entry which is preliminary data.</text>
</comment>
<name>A0ACB7IUD6_PLECO</name>
<accession>A0ACB7IUD6</accession>
<sequence>MPNSLTGLLPNKQSGQAHTPIPPSLQAKMAAMANRASSSQNIHNPNQSPDLRTAHSFPSPSPSIRGRGGTSMPGRRLKPGFTLKDIDPTAIPSPSTSGGAHGAGLGAGRPALPPSELPRRTPPANFGTPFANFSKIVDPSGALNFNGKAILHATGVNFNSGASFAINMDQLQLDEELGKGNYGTVKKVLHKPTNVAMAMKEIRLELEEAKLNAIIMELDILHRAVAPEIVEFYGAFFIESCVYYCMEYMDAGSLDKLLGAGVPEDVLGRVASSMVKGLKFLKDELQIIHRDVKPTNVLVNRKGQIKLCDFGVSGQLEKSLAKTNIGCQSYMAPERIKGESQNNLGTYTVSSDVWSLGLSMIELAIGQYPYPPETYSNVFAQLTAIVHGDPPGLPEDKYSEDARDWVSKCLIKTPERRATYTELLAHPFLEADSKREVDMIGWVKDALAHREQQHDLVTATLVPPLASLSTEPNSV</sequence>
<reference evidence="1 2" key="1">
    <citation type="journal article" date="2021" name="Appl. Environ. Microbiol.">
        <title>Genetic linkage and physical mapping for an oyster mushroom Pleurotus cornucopiae and QTL analysis for the trait cap color.</title>
        <authorList>
            <person name="Zhang Y."/>
            <person name="Gao W."/>
            <person name="Sonnenberg A."/>
            <person name="Chen Q."/>
            <person name="Zhang J."/>
            <person name="Huang C."/>
        </authorList>
    </citation>
    <scope>NUCLEOTIDE SEQUENCE [LARGE SCALE GENOMIC DNA]</scope>
    <source>
        <strain evidence="1">CCMSSC00406</strain>
    </source>
</reference>